<comment type="caution">
    <text evidence="1">The sequence shown here is derived from an EMBL/GenBank/DDBJ whole genome shotgun (WGS) entry which is preliminary data.</text>
</comment>
<reference evidence="1" key="1">
    <citation type="submission" date="2021-02" db="EMBL/GenBank/DDBJ databases">
        <authorList>
            <consortium name="DOE Joint Genome Institute"/>
            <person name="Ahrendt S."/>
            <person name="Looney B.P."/>
            <person name="Miyauchi S."/>
            <person name="Morin E."/>
            <person name="Drula E."/>
            <person name="Courty P.E."/>
            <person name="Chicoki N."/>
            <person name="Fauchery L."/>
            <person name="Kohler A."/>
            <person name="Kuo A."/>
            <person name="Labutti K."/>
            <person name="Pangilinan J."/>
            <person name="Lipzen A."/>
            <person name="Riley R."/>
            <person name="Andreopoulos W."/>
            <person name="He G."/>
            <person name="Johnson J."/>
            <person name="Barry K.W."/>
            <person name="Grigoriev I.V."/>
            <person name="Nagy L."/>
            <person name="Hibbett D."/>
            <person name="Henrissat B."/>
            <person name="Matheny P.B."/>
            <person name="Labbe J."/>
            <person name="Martin F."/>
        </authorList>
    </citation>
    <scope>NUCLEOTIDE SEQUENCE</scope>
    <source>
        <strain evidence="1">EC-137</strain>
    </source>
</reference>
<organism evidence="1 2">
    <name type="scientific">Vararia minispora EC-137</name>
    <dbReference type="NCBI Taxonomy" id="1314806"/>
    <lineage>
        <taxon>Eukaryota</taxon>
        <taxon>Fungi</taxon>
        <taxon>Dikarya</taxon>
        <taxon>Basidiomycota</taxon>
        <taxon>Agaricomycotina</taxon>
        <taxon>Agaricomycetes</taxon>
        <taxon>Russulales</taxon>
        <taxon>Lachnocladiaceae</taxon>
        <taxon>Vararia</taxon>
    </lineage>
</organism>
<keyword evidence="2" id="KW-1185">Reference proteome</keyword>
<accession>A0ACB8QLA0</accession>
<evidence type="ECO:0000313" key="2">
    <source>
        <dbReference type="Proteomes" id="UP000814128"/>
    </source>
</evidence>
<protein>
    <submittedName>
        <fullName evidence="1">Uncharacterized protein</fullName>
    </submittedName>
</protein>
<proteinExistence type="predicted"/>
<reference evidence="1" key="2">
    <citation type="journal article" date="2022" name="New Phytol.">
        <title>Evolutionary transition to the ectomycorrhizal habit in the genomes of a hyperdiverse lineage of mushroom-forming fungi.</title>
        <authorList>
            <person name="Looney B."/>
            <person name="Miyauchi S."/>
            <person name="Morin E."/>
            <person name="Drula E."/>
            <person name="Courty P.E."/>
            <person name="Kohler A."/>
            <person name="Kuo A."/>
            <person name="LaButti K."/>
            <person name="Pangilinan J."/>
            <person name="Lipzen A."/>
            <person name="Riley R."/>
            <person name="Andreopoulos W."/>
            <person name="He G."/>
            <person name="Johnson J."/>
            <person name="Nolan M."/>
            <person name="Tritt A."/>
            <person name="Barry K.W."/>
            <person name="Grigoriev I.V."/>
            <person name="Nagy L.G."/>
            <person name="Hibbett D."/>
            <person name="Henrissat B."/>
            <person name="Matheny P.B."/>
            <person name="Labbe J."/>
            <person name="Martin F.M."/>
        </authorList>
    </citation>
    <scope>NUCLEOTIDE SEQUENCE</scope>
    <source>
        <strain evidence="1">EC-137</strain>
    </source>
</reference>
<gene>
    <name evidence="1" type="ORF">K488DRAFT_78380</name>
</gene>
<dbReference type="EMBL" id="MU273541">
    <property type="protein sequence ID" value="KAI0032593.1"/>
    <property type="molecule type" value="Genomic_DNA"/>
</dbReference>
<sequence length="477" mass="51699">MAPSASALAPIDPNSVSASEEEKTVPWIVRKLVGSLTGRIVFSSLESLRAAGTTVVCLSPWGDSSPIFLPCIRFRDLVVHTAVAATGGTAAIAAPVLGPVADIFVSTIGDSIIVEIGAHASFKLATELGNDLLFEEPVKAITNHSRVLETTSVKEILITLKYKHTITDAALGFYRSSLHKDNTLFATVKDYLAVAKGWFSPYLFASGRRPIIPRTMSPDIVFCHGPFLSGDYKVGETLLKEAASVVIFASAPPSPPHPGDPTNDPTDATHESQKFSVARLQSLVVLPKLSPNSLARSRTPSPEPALAHVPSPIAPRRLVMLVVGLKPHRMLWTTSARPSESVMYYHLLNGCPAIVIPVKPGAPLLAWDTLTLEALWAVPLPEEGKPERSKKFDGIVGVLLEFLELCVDWDRVRRPKVTEEAEERVEMETEQSEEVKRGEIRNAVALLVAGAVKSGQSKKVRDDVDKDRAGIAMWRIP</sequence>
<dbReference type="Proteomes" id="UP000814128">
    <property type="component" value="Unassembled WGS sequence"/>
</dbReference>
<name>A0ACB8QLA0_9AGAM</name>
<evidence type="ECO:0000313" key="1">
    <source>
        <dbReference type="EMBL" id="KAI0032593.1"/>
    </source>
</evidence>